<evidence type="ECO:0000313" key="1">
    <source>
        <dbReference type="EMBL" id="KAE8010197.1"/>
    </source>
</evidence>
<keyword evidence="2" id="KW-1185">Reference proteome</keyword>
<accession>A0A5N6QSY1</accession>
<proteinExistence type="predicted"/>
<name>A0A5N6QSY1_9ROSI</name>
<dbReference type="AlphaFoldDB" id="A0A5N6QSY1"/>
<organism evidence="1 2">
    <name type="scientific">Carpinus fangiana</name>
    <dbReference type="NCBI Taxonomy" id="176857"/>
    <lineage>
        <taxon>Eukaryota</taxon>
        <taxon>Viridiplantae</taxon>
        <taxon>Streptophyta</taxon>
        <taxon>Embryophyta</taxon>
        <taxon>Tracheophyta</taxon>
        <taxon>Spermatophyta</taxon>
        <taxon>Magnoliopsida</taxon>
        <taxon>eudicotyledons</taxon>
        <taxon>Gunneridae</taxon>
        <taxon>Pentapetalae</taxon>
        <taxon>rosids</taxon>
        <taxon>fabids</taxon>
        <taxon>Fagales</taxon>
        <taxon>Betulaceae</taxon>
        <taxon>Carpinus</taxon>
    </lineage>
</organism>
<reference evidence="1 2" key="1">
    <citation type="submission" date="2019-06" db="EMBL/GenBank/DDBJ databases">
        <title>A chromosomal-level reference genome of Carpinus fangiana (Coryloideae, Betulaceae).</title>
        <authorList>
            <person name="Yang X."/>
            <person name="Wang Z."/>
            <person name="Zhang L."/>
            <person name="Hao G."/>
            <person name="Liu J."/>
            <person name="Yang Y."/>
        </authorList>
    </citation>
    <scope>NUCLEOTIDE SEQUENCE [LARGE SCALE GENOMIC DNA]</scope>
    <source>
        <strain evidence="1">Cfa_2016G</strain>
        <tissue evidence="1">Leaf</tissue>
    </source>
</reference>
<dbReference type="Proteomes" id="UP000327013">
    <property type="component" value="Chromosome 2"/>
</dbReference>
<dbReference type="EMBL" id="CM017322">
    <property type="protein sequence ID" value="KAE8010197.1"/>
    <property type="molecule type" value="Genomic_DNA"/>
</dbReference>
<evidence type="ECO:0000313" key="2">
    <source>
        <dbReference type="Proteomes" id="UP000327013"/>
    </source>
</evidence>
<sequence length="76" mass="8570">MFRKMAFGLLQGLLAGDENSKSGDFRRSGESWKEKKQAFLQKFPGKLGVSAMGLRFLTFKWVLGEGLLSWPRLSAM</sequence>
<protein>
    <submittedName>
        <fullName evidence="1">Uncharacterized protein</fullName>
    </submittedName>
</protein>
<gene>
    <name evidence="1" type="ORF">FH972_006587</name>
</gene>